<dbReference type="Proteomes" id="UP001266305">
    <property type="component" value="Unassembled WGS sequence"/>
</dbReference>
<sequence length="81" mass="9386">MEEFCKNVKLLNAKLRMYQMEAEDTESHSYEETDMEEMEALLPQVPASFSMRNFLSSITVWQVRTTGYAGLDEGPKMYGFC</sequence>
<keyword evidence="2" id="KW-1185">Reference proteome</keyword>
<protein>
    <submittedName>
        <fullName evidence="1">Single-pass membrane and coiled-coil domain-containing protein 2</fullName>
    </submittedName>
</protein>
<gene>
    <name evidence="1" type="primary">SMCO2</name>
    <name evidence="1" type="ORF">P7K49_019452</name>
</gene>
<proteinExistence type="predicted"/>
<reference evidence="1 2" key="1">
    <citation type="submission" date="2023-05" db="EMBL/GenBank/DDBJ databases">
        <title>B98-5 Cell Line De Novo Hybrid Assembly: An Optical Mapping Approach.</title>
        <authorList>
            <person name="Kananen K."/>
            <person name="Auerbach J.A."/>
            <person name="Kautto E."/>
            <person name="Blachly J.S."/>
        </authorList>
    </citation>
    <scope>NUCLEOTIDE SEQUENCE [LARGE SCALE GENOMIC DNA]</scope>
    <source>
        <strain evidence="1">B95-8</strain>
        <tissue evidence="1">Cell line</tissue>
    </source>
</reference>
<organism evidence="1 2">
    <name type="scientific">Saguinus oedipus</name>
    <name type="common">Cotton-top tamarin</name>
    <name type="synonym">Oedipomidas oedipus</name>
    <dbReference type="NCBI Taxonomy" id="9490"/>
    <lineage>
        <taxon>Eukaryota</taxon>
        <taxon>Metazoa</taxon>
        <taxon>Chordata</taxon>
        <taxon>Craniata</taxon>
        <taxon>Vertebrata</taxon>
        <taxon>Euteleostomi</taxon>
        <taxon>Mammalia</taxon>
        <taxon>Eutheria</taxon>
        <taxon>Euarchontoglires</taxon>
        <taxon>Primates</taxon>
        <taxon>Haplorrhini</taxon>
        <taxon>Platyrrhini</taxon>
        <taxon>Cebidae</taxon>
        <taxon>Callitrichinae</taxon>
        <taxon>Saguinus</taxon>
    </lineage>
</organism>
<comment type="caution">
    <text evidence="1">The sequence shown here is derived from an EMBL/GenBank/DDBJ whole genome shotgun (WGS) entry which is preliminary data.</text>
</comment>
<evidence type="ECO:0000313" key="2">
    <source>
        <dbReference type="Proteomes" id="UP001266305"/>
    </source>
</evidence>
<evidence type="ECO:0000313" key="1">
    <source>
        <dbReference type="EMBL" id="KAK2101786.1"/>
    </source>
</evidence>
<name>A0ABQ9UXD6_SAGOE</name>
<dbReference type="EMBL" id="JASSZA010000009">
    <property type="protein sequence ID" value="KAK2101786.1"/>
    <property type="molecule type" value="Genomic_DNA"/>
</dbReference>
<accession>A0ABQ9UXD6</accession>